<evidence type="ECO:0000313" key="2">
    <source>
        <dbReference type="EMBL" id="CAI9099133.1"/>
    </source>
</evidence>
<dbReference type="AlphaFoldDB" id="A0AAV1CX85"/>
<protein>
    <submittedName>
        <fullName evidence="2">OLC1v1035905C1</fullName>
    </submittedName>
</protein>
<evidence type="ECO:0000313" key="3">
    <source>
        <dbReference type="Proteomes" id="UP001161247"/>
    </source>
</evidence>
<keyword evidence="1" id="KW-1133">Transmembrane helix</keyword>
<name>A0AAV1CX85_OLDCO</name>
<accession>A0AAV1CX85</accession>
<sequence length="174" mass="19211">MAEEGKDECPVECPTKQSLPFLEVTCKRSGKIRRFAYGTEAGFAVKFTNKKSEIDGDPGILLASYVEAVKEGEVPVIFGPNAPLVDYGPGWKLQTVLDEEGGAKGRSATTRRVHFVEKDMNDSNPLQKKSHSAISFFYIGKILLAFVLIFIIGGIFTLFLENLPQLIFYINSSV</sequence>
<evidence type="ECO:0000256" key="1">
    <source>
        <dbReference type="SAM" id="Phobius"/>
    </source>
</evidence>
<organism evidence="2 3">
    <name type="scientific">Oldenlandia corymbosa var. corymbosa</name>
    <dbReference type="NCBI Taxonomy" id="529605"/>
    <lineage>
        <taxon>Eukaryota</taxon>
        <taxon>Viridiplantae</taxon>
        <taxon>Streptophyta</taxon>
        <taxon>Embryophyta</taxon>
        <taxon>Tracheophyta</taxon>
        <taxon>Spermatophyta</taxon>
        <taxon>Magnoliopsida</taxon>
        <taxon>eudicotyledons</taxon>
        <taxon>Gunneridae</taxon>
        <taxon>Pentapetalae</taxon>
        <taxon>asterids</taxon>
        <taxon>lamiids</taxon>
        <taxon>Gentianales</taxon>
        <taxon>Rubiaceae</taxon>
        <taxon>Rubioideae</taxon>
        <taxon>Spermacoceae</taxon>
        <taxon>Hedyotis-Oldenlandia complex</taxon>
        <taxon>Oldenlandia</taxon>
    </lineage>
</organism>
<keyword evidence="1" id="KW-0472">Membrane</keyword>
<dbReference type="EMBL" id="OX459120">
    <property type="protein sequence ID" value="CAI9099133.1"/>
    <property type="molecule type" value="Genomic_DNA"/>
</dbReference>
<feature type="transmembrane region" description="Helical" evidence="1">
    <location>
        <begin position="136"/>
        <end position="160"/>
    </location>
</feature>
<gene>
    <name evidence="2" type="ORF">OLC1_LOCUS9213</name>
</gene>
<reference evidence="2" key="1">
    <citation type="submission" date="2023-03" db="EMBL/GenBank/DDBJ databases">
        <authorList>
            <person name="Julca I."/>
        </authorList>
    </citation>
    <scope>NUCLEOTIDE SEQUENCE</scope>
</reference>
<dbReference type="PANTHER" id="PTHR36396:SF1">
    <property type="entry name" value="MALTASE-GLUCOAMYLASE, INTESTINAL PROTEIN"/>
    <property type="match status" value="1"/>
</dbReference>
<dbReference type="Proteomes" id="UP001161247">
    <property type="component" value="Chromosome 3"/>
</dbReference>
<keyword evidence="1" id="KW-0812">Transmembrane</keyword>
<dbReference type="PANTHER" id="PTHR36396">
    <property type="entry name" value="MALTASE-GLUCOAMYLASE, INTESTINAL PROTEIN"/>
    <property type="match status" value="1"/>
</dbReference>
<keyword evidence="3" id="KW-1185">Reference proteome</keyword>
<proteinExistence type="predicted"/>